<keyword evidence="2" id="KW-1185">Reference proteome</keyword>
<accession>A0A6A6E9Z7</accession>
<proteinExistence type="predicted"/>
<gene>
    <name evidence="1" type="ORF">K469DRAFT_705069</name>
</gene>
<sequence>MALLPIAGDRLLVPGDGFSVPVLFFAASLDVNEKRPTIVMGNGFDGSMEEIYHE</sequence>
<protein>
    <recommendedName>
        <fullName evidence="3">Alpha/beta hydrolase</fullName>
    </recommendedName>
</protein>
<dbReference type="EMBL" id="ML994627">
    <property type="protein sequence ID" value="KAF2187379.1"/>
    <property type="molecule type" value="Genomic_DNA"/>
</dbReference>
<evidence type="ECO:0008006" key="3">
    <source>
        <dbReference type="Google" id="ProtNLM"/>
    </source>
</evidence>
<dbReference type="Proteomes" id="UP000800200">
    <property type="component" value="Unassembled WGS sequence"/>
</dbReference>
<dbReference type="AlphaFoldDB" id="A0A6A6E9Z7"/>
<name>A0A6A6E9Z7_9PEZI</name>
<organism evidence="1 2">
    <name type="scientific">Zopfia rhizophila CBS 207.26</name>
    <dbReference type="NCBI Taxonomy" id="1314779"/>
    <lineage>
        <taxon>Eukaryota</taxon>
        <taxon>Fungi</taxon>
        <taxon>Dikarya</taxon>
        <taxon>Ascomycota</taxon>
        <taxon>Pezizomycotina</taxon>
        <taxon>Dothideomycetes</taxon>
        <taxon>Dothideomycetes incertae sedis</taxon>
        <taxon>Zopfiaceae</taxon>
        <taxon>Zopfia</taxon>
    </lineage>
</organism>
<evidence type="ECO:0000313" key="2">
    <source>
        <dbReference type="Proteomes" id="UP000800200"/>
    </source>
</evidence>
<reference evidence="1" key="1">
    <citation type="journal article" date="2020" name="Stud. Mycol.">
        <title>101 Dothideomycetes genomes: a test case for predicting lifestyles and emergence of pathogens.</title>
        <authorList>
            <person name="Haridas S."/>
            <person name="Albert R."/>
            <person name="Binder M."/>
            <person name="Bloem J."/>
            <person name="Labutti K."/>
            <person name="Salamov A."/>
            <person name="Andreopoulos B."/>
            <person name="Baker S."/>
            <person name="Barry K."/>
            <person name="Bills G."/>
            <person name="Bluhm B."/>
            <person name="Cannon C."/>
            <person name="Castanera R."/>
            <person name="Culley D."/>
            <person name="Daum C."/>
            <person name="Ezra D."/>
            <person name="Gonzalez J."/>
            <person name="Henrissat B."/>
            <person name="Kuo A."/>
            <person name="Liang C."/>
            <person name="Lipzen A."/>
            <person name="Lutzoni F."/>
            <person name="Magnuson J."/>
            <person name="Mondo S."/>
            <person name="Nolan M."/>
            <person name="Ohm R."/>
            <person name="Pangilinan J."/>
            <person name="Park H.-J."/>
            <person name="Ramirez L."/>
            <person name="Alfaro M."/>
            <person name="Sun H."/>
            <person name="Tritt A."/>
            <person name="Yoshinaga Y."/>
            <person name="Zwiers L.-H."/>
            <person name="Turgeon B."/>
            <person name="Goodwin S."/>
            <person name="Spatafora J."/>
            <person name="Crous P."/>
            <person name="Grigoriev I."/>
        </authorList>
    </citation>
    <scope>NUCLEOTIDE SEQUENCE</scope>
    <source>
        <strain evidence="1">CBS 207.26</strain>
    </source>
</reference>
<evidence type="ECO:0000313" key="1">
    <source>
        <dbReference type="EMBL" id="KAF2187379.1"/>
    </source>
</evidence>
<dbReference type="OrthoDB" id="249703at2759"/>